<proteinExistence type="predicted"/>
<organism evidence="2 4">
    <name type="scientific">Araneus ventricosus</name>
    <name type="common">Orbweaver spider</name>
    <name type="synonym">Epeira ventricosa</name>
    <dbReference type="NCBI Taxonomy" id="182803"/>
    <lineage>
        <taxon>Eukaryota</taxon>
        <taxon>Metazoa</taxon>
        <taxon>Ecdysozoa</taxon>
        <taxon>Arthropoda</taxon>
        <taxon>Chelicerata</taxon>
        <taxon>Arachnida</taxon>
        <taxon>Araneae</taxon>
        <taxon>Araneomorphae</taxon>
        <taxon>Entelegynae</taxon>
        <taxon>Araneoidea</taxon>
        <taxon>Araneidae</taxon>
        <taxon>Araneus</taxon>
    </lineage>
</organism>
<keyword evidence="4" id="KW-1185">Reference proteome</keyword>
<comment type="caution">
    <text evidence="2">The sequence shown here is derived from an EMBL/GenBank/DDBJ whole genome shotgun (WGS) entry which is preliminary data.</text>
</comment>
<evidence type="ECO:0000313" key="2">
    <source>
        <dbReference type="EMBL" id="GBM16984.1"/>
    </source>
</evidence>
<gene>
    <name evidence="2" type="ORF">AVEN_169419_1</name>
    <name evidence="3" type="ORF">AVEN_250623_1</name>
</gene>
<dbReference type="EMBL" id="BGPR01089943">
    <property type="protein sequence ID" value="GBM17332.1"/>
    <property type="molecule type" value="Genomic_DNA"/>
</dbReference>
<feature type="region of interest" description="Disordered" evidence="1">
    <location>
        <begin position="1"/>
        <end position="24"/>
    </location>
</feature>
<evidence type="ECO:0000256" key="1">
    <source>
        <dbReference type="SAM" id="MobiDB-lite"/>
    </source>
</evidence>
<protein>
    <submittedName>
        <fullName evidence="2">Uncharacterized protein</fullName>
    </submittedName>
</protein>
<sequence length="77" mass="8546">MSILPTRTGYHEYMDEKPPHKQAGSGLPMRYCALTFEDNSEEFEDAFQLSKSLFSQGLAIVSTGLDARRSTESGAEI</sequence>
<dbReference type="AlphaFoldDB" id="A0A4Y2DMC4"/>
<dbReference type="Proteomes" id="UP000499080">
    <property type="component" value="Unassembled WGS sequence"/>
</dbReference>
<accession>A0A4Y2DMC4</accession>
<reference evidence="2 4" key="1">
    <citation type="journal article" date="2019" name="Sci. Rep.">
        <title>Orb-weaving spider Araneus ventricosus genome elucidates the spidroin gene catalogue.</title>
        <authorList>
            <person name="Kono N."/>
            <person name="Nakamura H."/>
            <person name="Ohtoshi R."/>
            <person name="Moran D.A.P."/>
            <person name="Shinohara A."/>
            <person name="Yoshida Y."/>
            <person name="Fujiwara M."/>
            <person name="Mori M."/>
            <person name="Tomita M."/>
            <person name="Arakawa K."/>
        </authorList>
    </citation>
    <scope>NUCLEOTIDE SEQUENCE [LARGE SCALE GENOMIC DNA]</scope>
</reference>
<evidence type="ECO:0000313" key="3">
    <source>
        <dbReference type="EMBL" id="GBM17332.1"/>
    </source>
</evidence>
<feature type="compositionally biased region" description="Basic and acidic residues" evidence="1">
    <location>
        <begin position="9"/>
        <end position="19"/>
    </location>
</feature>
<name>A0A4Y2DMC4_ARAVE</name>
<dbReference type="EMBL" id="BGPR01089864">
    <property type="protein sequence ID" value="GBM16984.1"/>
    <property type="molecule type" value="Genomic_DNA"/>
</dbReference>
<evidence type="ECO:0000313" key="4">
    <source>
        <dbReference type="Proteomes" id="UP000499080"/>
    </source>
</evidence>